<dbReference type="GO" id="GO:0006048">
    <property type="term" value="P:UDP-N-acetylglucosamine biosynthetic process"/>
    <property type="evidence" value="ECO:0007669"/>
    <property type="project" value="TreeGrafter"/>
</dbReference>
<feature type="domain" description="Alpha-D-phosphohexomutase alpha/beta/alpha" evidence="12">
    <location>
        <begin position="2"/>
        <end position="135"/>
    </location>
</feature>
<protein>
    <recommendedName>
        <fullName evidence="7 8">Phosphoglucosamine mutase</fullName>
        <ecNumber evidence="6 8">5.4.2.10</ecNumber>
    </recommendedName>
</protein>
<dbReference type="InterPro" id="IPR005846">
    <property type="entry name" value="A-D-PHexomutase_a/b/a-III"/>
</dbReference>
<dbReference type="Pfam" id="PF02878">
    <property type="entry name" value="PGM_PMM_I"/>
    <property type="match status" value="1"/>
</dbReference>
<feature type="binding site" evidence="8">
    <location>
        <position position="247"/>
    </location>
    <ligand>
        <name>Mg(2+)</name>
        <dbReference type="ChEBI" id="CHEBI:18420"/>
    </ligand>
</feature>
<feature type="binding site" evidence="8">
    <location>
        <position position="243"/>
    </location>
    <ligand>
        <name>Mg(2+)</name>
        <dbReference type="ChEBI" id="CHEBI:18420"/>
    </ligand>
</feature>
<dbReference type="Gene3D" id="3.30.310.50">
    <property type="entry name" value="Alpha-D-phosphohexomutase, C-terminal domain"/>
    <property type="match status" value="1"/>
</dbReference>
<proteinExistence type="inferred from homology"/>
<dbReference type="PANTHER" id="PTHR42946">
    <property type="entry name" value="PHOSPHOHEXOSE MUTASE"/>
    <property type="match status" value="1"/>
</dbReference>
<dbReference type="GO" id="GO:0005829">
    <property type="term" value="C:cytosol"/>
    <property type="evidence" value="ECO:0007669"/>
    <property type="project" value="TreeGrafter"/>
</dbReference>
<evidence type="ECO:0000256" key="8">
    <source>
        <dbReference type="HAMAP-Rule" id="MF_01554"/>
    </source>
</evidence>
<evidence type="ECO:0000256" key="9">
    <source>
        <dbReference type="RuleBase" id="RU004326"/>
    </source>
</evidence>
<feature type="domain" description="Alpha-D-phosphohexomutase alpha/beta/alpha" evidence="14">
    <location>
        <begin position="260"/>
        <end position="370"/>
    </location>
</feature>
<dbReference type="HAMAP" id="MF_01554_B">
    <property type="entry name" value="GlmM_B"/>
    <property type="match status" value="1"/>
</dbReference>
<reference evidence="15 16" key="1">
    <citation type="submission" date="2020-08" db="EMBL/GenBank/DDBJ databases">
        <title>Genomic Encyclopedia of Type Strains, Phase IV (KMG-IV): sequencing the most valuable type-strain genomes for metagenomic binning, comparative biology and taxonomic classification.</title>
        <authorList>
            <person name="Goeker M."/>
        </authorList>
    </citation>
    <scope>NUCLEOTIDE SEQUENCE [LARGE SCALE GENOMIC DNA]</scope>
    <source>
        <strain evidence="15 16">DSM 28570</strain>
    </source>
</reference>
<evidence type="ECO:0000256" key="3">
    <source>
        <dbReference type="ARBA" id="ARBA00022723"/>
    </source>
</evidence>
<dbReference type="SUPFAM" id="SSF53738">
    <property type="entry name" value="Phosphoglucomutase, first 3 domains"/>
    <property type="match status" value="3"/>
</dbReference>
<dbReference type="Pfam" id="PF02880">
    <property type="entry name" value="PGM_PMM_III"/>
    <property type="match status" value="1"/>
</dbReference>
<keyword evidence="5 8" id="KW-0413">Isomerase</keyword>
<keyword evidence="3 8" id="KW-0479">Metal-binding</keyword>
<evidence type="ECO:0000259" key="14">
    <source>
        <dbReference type="Pfam" id="PF02880"/>
    </source>
</evidence>
<dbReference type="PANTHER" id="PTHR42946:SF1">
    <property type="entry name" value="PHOSPHOGLUCOMUTASE (ALPHA-D-GLUCOSE-1,6-BISPHOSPHATE-DEPENDENT)"/>
    <property type="match status" value="1"/>
</dbReference>
<feature type="domain" description="Alpha-D-phosphohexomutase C-terminal" evidence="11">
    <location>
        <begin position="376"/>
        <end position="442"/>
    </location>
</feature>
<dbReference type="InterPro" id="IPR005844">
    <property type="entry name" value="A-D-PHexomutase_a/b/a-I"/>
</dbReference>
<comment type="cofactor">
    <cofactor evidence="8">
        <name>Mg(2+)</name>
        <dbReference type="ChEBI" id="CHEBI:18420"/>
    </cofactor>
    <text evidence="8">Binds 1 Mg(2+) ion per subunit.</text>
</comment>
<evidence type="ECO:0000259" key="11">
    <source>
        <dbReference type="Pfam" id="PF00408"/>
    </source>
</evidence>
<dbReference type="GO" id="GO:0009252">
    <property type="term" value="P:peptidoglycan biosynthetic process"/>
    <property type="evidence" value="ECO:0007669"/>
    <property type="project" value="TreeGrafter"/>
</dbReference>
<dbReference type="InterPro" id="IPR005845">
    <property type="entry name" value="A-D-PHexomutase_a/b/a-II"/>
</dbReference>
<evidence type="ECO:0000259" key="13">
    <source>
        <dbReference type="Pfam" id="PF02879"/>
    </source>
</evidence>
<dbReference type="InterPro" id="IPR050060">
    <property type="entry name" value="Phosphoglucosamine_mutase"/>
</dbReference>
<dbReference type="RefSeq" id="WP_183351642.1">
    <property type="nucleotide sequence ID" value="NZ_JACHEO010000015.1"/>
</dbReference>
<feature type="binding site" description="via phosphate group" evidence="8">
    <location>
        <position position="101"/>
    </location>
    <ligand>
        <name>Mg(2+)</name>
        <dbReference type="ChEBI" id="CHEBI:18420"/>
    </ligand>
</feature>
<evidence type="ECO:0000256" key="1">
    <source>
        <dbReference type="ARBA" id="ARBA00010231"/>
    </source>
</evidence>
<comment type="catalytic activity">
    <reaction evidence="8 10">
        <text>alpha-D-glucosamine 1-phosphate = D-glucosamine 6-phosphate</text>
        <dbReference type="Rhea" id="RHEA:23424"/>
        <dbReference type="ChEBI" id="CHEBI:58516"/>
        <dbReference type="ChEBI" id="CHEBI:58725"/>
        <dbReference type="EC" id="5.4.2.10"/>
    </reaction>
</comment>
<evidence type="ECO:0000313" key="15">
    <source>
        <dbReference type="EMBL" id="MBB5348821.1"/>
    </source>
</evidence>
<dbReference type="Pfam" id="PF02879">
    <property type="entry name" value="PGM_PMM_II"/>
    <property type="match status" value="1"/>
</dbReference>
<comment type="similarity">
    <text evidence="1 8 9">Belongs to the phosphohexose mutase family.</text>
</comment>
<dbReference type="InterPro" id="IPR016066">
    <property type="entry name" value="A-D-PHexomutase_CS"/>
</dbReference>
<dbReference type="InterPro" id="IPR005841">
    <property type="entry name" value="Alpha-D-phosphohexomutase_SF"/>
</dbReference>
<dbReference type="Proteomes" id="UP000539642">
    <property type="component" value="Unassembled WGS sequence"/>
</dbReference>
<dbReference type="FunFam" id="3.30.310.50:FF:000001">
    <property type="entry name" value="Phosphoglucosamine mutase"/>
    <property type="match status" value="1"/>
</dbReference>
<evidence type="ECO:0000256" key="6">
    <source>
        <dbReference type="ARBA" id="ARBA00066330"/>
    </source>
</evidence>
<dbReference type="FunFam" id="3.40.120.10:FF:000001">
    <property type="entry name" value="Phosphoglucosamine mutase"/>
    <property type="match status" value="1"/>
</dbReference>
<dbReference type="Gene3D" id="3.40.120.10">
    <property type="entry name" value="Alpha-D-Glucose-1,6-Bisphosphate, subunit A, domain 3"/>
    <property type="match status" value="3"/>
</dbReference>
<dbReference type="GO" id="GO:0005975">
    <property type="term" value="P:carbohydrate metabolic process"/>
    <property type="evidence" value="ECO:0007669"/>
    <property type="project" value="InterPro"/>
</dbReference>
<dbReference type="PROSITE" id="PS00710">
    <property type="entry name" value="PGM_PMM"/>
    <property type="match status" value="1"/>
</dbReference>
<evidence type="ECO:0000259" key="12">
    <source>
        <dbReference type="Pfam" id="PF02878"/>
    </source>
</evidence>
<sequence length="463" mass="50152">MRKLFGTDGIRGVANTYPMTIETAMQVGRAIAYIVKEKGKRHRIVIGKDTRVSGYMIENALAAGICSMGVDVLLVGPLPTPGIAFITTSMRADAGVVISASHNPFQDNGIKIFSSDGFKLPDQVEAHIEELMRSDRMAALRPVADEVGKATRIDDARGRYIVFLKNTFPKDYTLDGFHVVLDCANGATYGVAPWVFRELGAQVTPLAITPDGKNINHQCGALHPGLMAAKVREVGADIGLALDGDGDRLIVADEHGEIVDGDHIMAICAQDLLKRRKLKKKTLVATIMSNMGLEVAMERMGGRMVRTGVGDRYVVECMRRKGFSFGGEQSGHLVFLDHITTGDGILAALQLLAVMEKHHKPLSELSGIMENFPQILKNVRTAGKIRVDAIPGFQQRVGQLSEQLGVSGRILVRASGTEPVIRVMVEGQDEGVIGEMADELCDLVRRHDRRSDLAGPADAPGQI</sequence>
<evidence type="ECO:0000256" key="5">
    <source>
        <dbReference type="ARBA" id="ARBA00023235"/>
    </source>
</evidence>
<dbReference type="PRINTS" id="PR00509">
    <property type="entry name" value="PGMPMM"/>
</dbReference>
<feature type="domain" description="Alpha-D-phosphohexomutase alpha/beta/alpha" evidence="13">
    <location>
        <begin position="160"/>
        <end position="256"/>
    </location>
</feature>
<evidence type="ECO:0000256" key="4">
    <source>
        <dbReference type="ARBA" id="ARBA00022842"/>
    </source>
</evidence>
<dbReference type="CDD" id="cd05802">
    <property type="entry name" value="GlmM"/>
    <property type="match status" value="1"/>
</dbReference>
<dbReference type="SUPFAM" id="SSF55957">
    <property type="entry name" value="Phosphoglucomutase, C-terminal domain"/>
    <property type="match status" value="1"/>
</dbReference>
<evidence type="ECO:0000256" key="7">
    <source>
        <dbReference type="ARBA" id="ARBA00068193"/>
    </source>
</evidence>
<dbReference type="InterPro" id="IPR005843">
    <property type="entry name" value="A-D-PHexomutase_C"/>
</dbReference>
<dbReference type="EC" id="5.4.2.10" evidence="6 8"/>
<dbReference type="InterPro" id="IPR016055">
    <property type="entry name" value="A-D-PHexomutase_a/b/a-I/II/III"/>
</dbReference>
<dbReference type="InterPro" id="IPR036900">
    <property type="entry name" value="A-D-PHexomutase_C_sf"/>
</dbReference>
<dbReference type="InterPro" id="IPR006352">
    <property type="entry name" value="GlmM_bact"/>
</dbReference>
<dbReference type="GO" id="GO:0008966">
    <property type="term" value="F:phosphoglucosamine mutase activity"/>
    <property type="evidence" value="ECO:0007669"/>
    <property type="project" value="UniProtKB-UniRule"/>
</dbReference>
<dbReference type="GO" id="GO:0004615">
    <property type="term" value="F:phosphomannomutase activity"/>
    <property type="evidence" value="ECO:0007669"/>
    <property type="project" value="TreeGrafter"/>
</dbReference>
<keyword evidence="2 8" id="KW-0597">Phosphoprotein</keyword>
<comment type="function">
    <text evidence="8 10">Catalyzes the conversion of glucosamine-6-phosphate to glucosamine-1-phosphate.</text>
</comment>
<accession>A0A840V729</accession>
<name>A0A840V729_9BACT</name>
<dbReference type="NCBIfam" id="NF008139">
    <property type="entry name" value="PRK10887.1"/>
    <property type="match status" value="1"/>
</dbReference>
<dbReference type="AlphaFoldDB" id="A0A840V729"/>
<feature type="active site" description="Phosphoserine intermediate" evidence="8">
    <location>
        <position position="101"/>
    </location>
</feature>
<dbReference type="EMBL" id="JACHEO010000015">
    <property type="protein sequence ID" value="MBB5348821.1"/>
    <property type="molecule type" value="Genomic_DNA"/>
</dbReference>
<organism evidence="15 16">
    <name type="scientific">Desulfoprunum benzoelyticum</name>
    <dbReference type="NCBI Taxonomy" id="1506996"/>
    <lineage>
        <taxon>Bacteria</taxon>
        <taxon>Pseudomonadati</taxon>
        <taxon>Thermodesulfobacteriota</taxon>
        <taxon>Desulfobulbia</taxon>
        <taxon>Desulfobulbales</taxon>
        <taxon>Desulfobulbaceae</taxon>
        <taxon>Desulfoprunum</taxon>
    </lineage>
</organism>
<feature type="binding site" evidence="8">
    <location>
        <position position="245"/>
    </location>
    <ligand>
        <name>Mg(2+)</name>
        <dbReference type="ChEBI" id="CHEBI:18420"/>
    </ligand>
</feature>
<dbReference type="GO" id="GO:0000287">
    <property type="term" value="F:magnesium ion binding"/>
    <property type="evidence" value="ECO:0007669"/>
    <property type="project" value="UniProtKB-UniRule"/>
</dbReference>
<feature type="modified residue" description="Phosphoserine" evidence="8">
    <location>
        <position position="101"/>
    </location>
</feature>
<comment type="caution">
    <text evidence="15">The sequence shown here is derived from an EMBL/GenBank/DDBJ whole genome shotgun (WGS) entry which is preliminary data.</text>
</comment>
<dbReference type="FunFam" id="3.40.120.10:FF:000002">
    <property type="entry name" value="Phosphoglucosamine mutase"/>
    <property type="match status" value="1"/>
</dbReference>
<comment type="PTM">
    <text evidence="8">Activated by phosphorylation.</text>
</comment>
<dbReference type="NCBIfam" id="TIGR01455">
    <property type="entry name" value="glmM"/>
    <property type="match status" value="1"/>
</dbReference>
<evidence type="ECO:0000256" key="10">
    <source>
        <dbReference type="RuleBase" id="RU004327"/>
    </source>
</evidence>
<gene>
    <name evidence="8" type="primary">glmM</name>
    <name evidence="15" type="ORF">HNQ81_002561</name>
</gene>
<keyword evidence="16" id="KW-1185">Reference proteome</keyword>
<dbReference type="Pfam" id="PF00408">
    <property type="entry name" value="PGM_PMM_IV"/>
    <property type="match status" value="1"/>
</dbReference>
<evidence type="ECO:0000256" key="2">
    <source>
        <dbReference type="ARBA" id="ARBA00022553"/>
    </source>
</evidence>
<evidence type="ECO:0000313" key="16">
    <source>
        <dbReference type="Proteomes" id="UP000539642"/>
    </source>
</evidence>
<keyword evidence="4 8" id="KW-0460">Magnesium</keyword>